<evidence type="ECO:0000313" key="2">
    <source>
        <dbReference type="Proteomes" id="UP000198901"/>
    </source>
</evidence>
<dbReference type="OrthoDB" id="953983at2"/>
<dbReference type="Gene3D" id="3.40.50.1010">
    <property type="entry name" value="5'-nuclease"/>
    <property type="match status" value="1"/>
</dbReference>
<gene>
    <name evidence="1" type="ORF">SAMN04488090_1241</name>
</gene>
<proteinExistence type="predicted"/>
<dbReference type="InterPro" id="IPR029060">
    <property type="entry name" value="PIN-like_dom_sf"/>
</dbReference>
<dbReference type="InterPro" id="IPR052919">
    <property type="entry name" value="TA_system_RNase"/>
</dbReference>
<protein>
    <submittedName>
        <fullName evidence="1">PIN domain nuclease, a component of toxin-antitoxin system (PIN domain)</fullName>
    </submittedName>
</protein>
<dbReference type="SUPFAM" id="SSF88723">
    <property type="entry name" value="PIN domain-like"/>
    <property type="match status" value="1"/>
</dbReference>
<sequence length="188" mass="21231">MMPEIVHTAAGQVVPRRPEAKSSRKKLPKELIEKVVPGLWQGLPPVERFSKVPKRWPSRILLDTPTLDYLIRDAYRLSQTAVVAINEPGIICFVSECSWLELAEKMKKGDFAIRCSIGEFMQAVMSHFHLQLLPMDAASLEKYRQLPDSKQPVRPVCHWLAAQALAASCTVISPDPGFDQFPGLKRLW</sequence>
<name>A0A1G9L354_9BACT</name>
<keyword evidence="2" id="KW-1185">Reference proteome</keyword>
<accession>A0A1G9L354</accession>
<reference evidence="1 2" key="1">
    <citation type="submission" date="2016-10" db="EMBL/GenBank/DDBJ databases">
        <authorList>
            <person name="de Groot N.N."/>
        </authorList>
    </citation>
    <scope>NUCLEOTIDE SEQUENCE [LARGE SCALE GENOMIC DNA]</scope>
    <source>
        <strain evidence="1 2">DSM 21668</strain>
    </source>
</reference>
<dbReference type="PANTHER" id="PTHR36173:SF2">
    <property type="entry name" value="RIBONUCLEASE VAPC16"/>
    <property type="match status" value="1"/>
</dbReference>
<dbReference type="AlphaFoldDB" id="A0A1G9L354"/>
<organism evidence="1 2">
    <name type="scientific">Siphonobacter aquaeclarae</name>
    <dbReference type="NCBI Taxonomy" id="563176"/>
    <lineage>
        <taxon>Bacteria</taxon>
        <taxon>Pseudomonadati</taxon>
        <taxon>Bacteroidota</taxon>
        <taxon>Cytophagia</taxon>
        <taxon>Cytophagales</taxon>
        <taxon>Cytophagaceae</taxon>
        <taxon>Siphonobacter</taxon>
    </lineage>
</organism>
<evidence type="ECO:0000313" key="1">
    <source>
        <dbReference type="EMBL" id="SDL56428.1"/>
    </source>
</evidence>
<dbReference type="PANTHER" id="PTHR36173">
    <property type="entry name" value="RIBONUCLEASE VAPC16-RELATED"/>
    <property type="match status" value="1"/>
</dbReference>
<dbReference type="EMBL" id="FNGS01000002">
    <property type="protein sequence ID" value="SDL56428.1"/>
    <property type="molecule type" value="Genomic_DNA"/>
</dbReference>
<dbReference type="Proteomes" id="UP000198901">
    <property type="component" value="Unassembled WGS sequence"/>
</dbReference>
<dbReference type="RefSeq" id="WP_143011035.1">
    <property type="nucleotide sequence ID" value="NZ_FNGS01000002.1"/>
</dbReference>